<evidence type="ECO:0000313" key="1">
    <source>
        <dbReference type="EMBL" id="RDH34914.1"/>
    </source>
</evidence>
<keyword evidence="2" id="KW-1185">Reference proteome</keyword>
<organism evidence="1 2">
    <name type="scientific">Aspergillus welwitschiae</name>
    <dbReference type="NCBI Taxonomy" id="1341132"/>
    <lineage>
        <taxon>Eukaryota</taxon>
        <taxon>Fungi</taxon>
        <taxon>Dikarya</taxon>
        <taxon>Ascomycota</taxon>
        <taxon>Pezizomycotina</taxon>
        <taxon>Eurotiomycetes</taxon>
        <taxon>Eurotiomycetidae</taxon>
        <taxon>Eurotiales</taxon>
        <taxon>Aspergillaceae</taxon>
        <taxon>Aspergillus</taxon>
        <taxon>Aspergillus subgen. Circumdati</taxon>
    </lineage>
</organism>
<proteinExistence type="predicted"/>
<sequence length="55" mass="6282">MTGRASEHGAEGLQHIINLHKQNDTEKLHSHTGFTCYNHLYVAEGREPAEQLWKP</sequence>
<reference evidence="1 2" key="1">
    <citation type="submission" date="2018-07" db="EMBL/GenBank/DDBJ databases">
        <title>The genomes of Aspergillus section Nigri reveals drivers in fungal speciation.</title>
        <authorList>
            <consortium name="DOE Joint Genome Institute"/>
            <person name="Vesth T.C."/>
            <person name="Nybo J."/>
            <person name="Theobald S."/>
            <person name="Brandl J."/>
            <person name="Frisvad J.C."/>
            <person name="Nielsen K.F."/>
            <person name="Lyhne E.K."/>
            <person name="Kogle M.E."/>
            <person name="Kuo A."/>
            <person name="Riley R."/>
            <person name="Clum A."/>
            <person name="Nolan M."/>
            <person name="Lipzen A."/>
            <person name="Salamov A."/>
            <person name="Henrissat B."/>
            <person name="Wiebenga A."/>
            <person name="De vries R.P."/>
            <person name="Grigoriev I.V."/>
            <person name="Mortensen U.H."/>
            <person name="Andersen M.R."/>
            <person name="Baker S.E."/>
        </authorList>
    </citation>
    <scope>NUCLEOTIDE SEQUENCE [LARGE SCALE GENOMIC DNA]</scope>
    <source>
        <strain evidence="1 2">CBS 139.54b</strain>
    </source>
</reference>
<dbReference type="Proteomes" id="UP000253729">
    <property type="component" value="Unassembled WGS sequence"/>
</dbReference>
<dbReference type="RefSeq" id="XP_026627936.1">
    <property type="nucleotide sequence ID" value="XM_026771015.1"/>
</dbReference>
<evidence type="ECO:0000313" key="2">
    <source>
        <dbReference type="Proteomes" id="UP000253729"/>
    </source>
</evidence>
<dbReference type="EMBL" id="KZ852042">
    <property type="protein sequence ID" value="RDH34914.1"/>
    <property type="molecule type" value="Genomic_DNA"/>
</dbReference>
<accession>A0A3F3Q6R3</accession>
<dbReference type="AlphaFoldDB" id="A0A3F3Q6R3"/>
<dbReference type="GeneID" id="38139371"/>
<gene>
    <name evidence="1" type="ORF">BDQ94DRAFT_16828</name>
</gene>
<protein>
    <submittedName>
        <fullName evidence="1">Uncharacterized protein</fullName>
    </submittedName>
</protein>
<name>A0A3F3Q6R3_9EURO</name>